<reference evidence="4 6" key="2">
    <citation type="submission" date="2019-03" db="EMBL/GenBank/DDBJ databases">
        <title>Genomic Encyclopedia of Type Strains, Phase IV (KMG-IV): sequencing the most valuable type-strain genomes for metagenomic binning, comparative biology and taxonomic classification.</title>
        <authorList>
            <person name="Goeker M."/>
        </authorList>
    </citation>
    <scope>NUCLEOTIDE SEQUENCE [LARGE SCALE GENOMIC DNA]</scope>
    <source>
        <strain evidence="4 6">DSM 101483</strain>
    </source>
</reference>
<sequence length="328" mass="35239">MPKELIHFKIAETTAARLAGTRFEPCLHHCPAGLLLGSVLHDVFFYAALPRALPMAKVGHRIHGAGGEDTYALLRLQARRAAAGPERNLPATLLIGLAAHLEADTVMHPMVWHLTGDYYAPTPKERSLARQRHRALESLMDMVACPEMLGRPLYLVRNQVLSLGPALFDALPVDGLADMAGIAPTRAASALSSALGLFGRLQGLFPRRGLARTLHAAWPWLPNAAREIAALFYAPQWLAQAGLVEGAIRWADPLSGEPQESTLALLMERAADRAAALCRRLEPMVFDGAPGPLDGPGPSLDSGSPGSATTAMHHVAAHPIPKLPQQMR</sequence>
<dbReference type="KEGG" id="dej:AWY79_14350"/>
<dbReference type="Pfam" id="PF00882">
    <property type="entry name" value="Zn_dep_PLPC"/>
    <property type="match status" value="1"/>
</dbReference>
<feature type="region of interest" description="Disordered" evidence="1">
    <location>
        <begin position="288"/>
        <end position="311"/>
    </location>
</feature>
<reference evidence="3 5" key="1">
    <citation type="journal article" date="2016" name="Front. Microbiol.">
        <title>Genome Sequence of the Piezophilic, Mesophilic Sulfate-Reducing Bacterium Desulfovibrio indicus J2T.</title>
        <authorList>
            <person name="Cao J."/>
            <person name="Maignien L."/>
            <person name="Shao Z."/>
            <person name="Alain K."/>
            <person name="Jebbar M."/>
        </authorList>
    </citation>
    <scope>NUCLEOTIDE SEQUENCE [LARGE SCALE GENOMIC DNA]</scope>
    <source>
        <strain evidence="3 5">J2</strain>
    </source>
</reference>
<dbReference type="Proteomes" id="UP000295506">
    <property type="component" value="Unassembled WGS sequence"/>
</dbReference>
<feature type="domain" description="Phospholipase C/D" evidence="2">
    <location>
        <begin position="7"/>
        <end position="147"/>
    </location>
</feature>
<dbReference type="OrthoDB" id="9810528at2"/>
<evidence type="ECO:0000256" key="1">
    <source>
        <dbReference type="SAM" id="MobiDB-lite"/>
    </source>
</evidence>
<evidence type="ECO:0000313" key="6">
    <source>
        <dbReference type="Proteomes" id="UP000295506"/>
    </source>
</evidence>
<keyword evidence="5" id="KW-1185">Reference proteome</keyword>
<accession>A0A126QR31</accession>
<evidence type="ECO:0000313" key="3">
    <source>
        <dbReference type="EMBL" id="AMK12208.1"/>
    </source>
</evidence>
<dbReference type="AlphaFoldDB" id="A0A126QR31"/>
<feature type="compositionally biased region" description="Low complexity" evidence="1">
    <location>
        <begin position="288"/>
        <end position="308"/>
    </location>
</feature>
<gene>
    <name evidence="3" type="ORF">AWY79_14350</name>
    <name evidence="4" type="ORF">EDC59_112102</name>
</gene>
<evidence type="ECO:0000313" key="4">
    <source>
        <dbReference type="EMBL" id="TDT86593.1"/>
    </source>
</evidence>
<dbReference type="RefSeq" id="WP_066805391.1">
    <property type="nucleotide sequence ID" value="NZ_CP014206.1"/>
</dbReference>
<evidence type="ECO:0000313" key="5">
    <source>
        <dbReference type="Proteomes" id="UP000055611"/>
    </source>
</evidence>
<dbReference type="Proteomes" id="UP000055611">
    <property type="component" value="Chromosome"/>
</dbReference>
<name>A0A126QR31_9BACT</name>
<dbReference type="EMBL" id="CP014206">
    <property type="protein sequence ID" value="AMK12208.1"/>
    <property type="molecule type" value="Genomic_DNA"/>
</dbReference>
<proteinExistence type="predicted"/>
<organism evidence="4 6">
    <name type="scientific">Pseudodesulfovibrio indicus</name>
    <dbReference type="NCBI Taxonomy" id="1716143"/>
    <lineage>
        <taxon>Bacteria</taxon>
        <taxon>Pseudomonadati</taxon>
        <taxon>Thermodesulfobacteriota</taxon>
        <taxon>Desulfovibrionia</taxon>
        <taxon>Desulfovibrionales</taxon>
        <taxon>Desulfovibrionaceae</taxon>
    </lineage>
</organism>
<dbReference type="InterPro" id="IPR029002">
    <property type="entry name" value="PLPC/GPLD1"/>
</dbReference>
<dbReference type="EMBL" id="SOBK01000012">
    <property type="protein sequence ID" value="TDT86593.1"/>
    <property type="molecule type" value="Genomic_DNA"/>
</dbReference>
<protein>
    <recommendedName>
        <fullName evidence="2">Phospholipase C/D domain-containing protein</fullName>
    </recommendedName>
</protein>
<evidence type="ECO:0000259" key="2">
    <source>
        <dbReference type="Pfam" id="PF00882"/>
    </source>
</evidence>